<organism evidence="1 2">
    <name type="scientific">candidate division KSB3 bacterium</name>
    <dbReference type="NCBI Taxonomy" id="2044937"/>
    <lineage>
        <taxon>Bacteria</taxon>
        <taxon>candidate division KSB3</taxon>
    </lineage>
</organism>
<dbReference type="PANTHER" id="PTHR43434:SF1">
    <property type="entry name" value="PHOSPHOGLYCOLATE PHOSPHATASE"/>
    <property type="match status" value="1"/>
</dbReference>
<dbReference type="InterPro" id="IPR036412">
    <property type="entry name" value="HAD-like_sf"/>
</dbReference>
<dbReference type="AlphaFoldDB" id="A0A2G6KEH9"/>
<evidence type="ECO:0000313" key="2">
    <source>
        <dbReference type="Proteomes" id="UP000230821"/>
    </source>
</evidence>
<dbReference type="Gene3D" id="3.40.50.1000">
    <property type="entry name" value="HAD superfamily/HAD-like"/>
    <property type="match status" value="1"/>
</dbReference>
<dbReference type="InterPro" id="IPR041492">
    <property type="entry name" value="HAD_2"/>
</dbReference>
<gene>
    <name evidence="1" type="ORF">CSA56_12875</name>
</gene>
<dbReference type="InterPro" id="IPR023214">
    <property type="entry name" value="HAD_sf"/>
</dbReference>
<evidence type="ECO:0008006" key="3">
    <source>
        <dbReference type="Google" id="ProtNLM"/>
    </source>
</evidence>
<dbReference type="Proteomes" id="UP000230821">
    <property type="component" value="Unassembled WGS sequence"/>
</dbReference>
<dbReference type="GO" id="GO:0006281">
    <property type="term" value="P:DNA repair"/>
    <property type="evidence" value="ECO:0007669"/>
    <property type="project" value="TreeGrafter"/>
</dbReference>
<sequence>MENPLRAIIWDYDCTLANTWHKNMIVTRKIVSSITGEDTRHIPALTSVEAYRRAAARLGDWRTFYMEEFGLTAAQTNEAGKSWTAFQLQEITPVEIFDGLKNVLHTLSHIPHGVVSLNSKAEISQTLDKEDLAHYFKHIVGYEDVAFDRQKPEPDALLLCIEQMLGSTPGLVLYIGDHEVDAACVVNANTILQQHNIDIRIRSIGAFYGCCSNIDTWAVKPDYHADTTTDIIKIVHALDLQQPL</sequence>
<evidence type="ECO:0000313" key="1">
    <source>
        <dbReference type="EMBL" id="PIE33209.1"/>
    </source>
</evidence>
<dbReference type="NCBIfam" id="TIGR01549">
    <property type="entry name" value="HAD-SF-IA-v1"/>
    <property type="match status" value="1"/>
</dbReference>
<dbReference type="Pfam" id="PF13419">
    <property type="entry name" value="HAD_2"/>
    <property type="match status" value="1"/>
</dbReference>
<dbReference type="PANTHER" id="PTHR43434">
    <property type="entry name" value="PHOSPHOGLYCOLATE PHOSPHATASE"/>
    <property type="match status" value="1"/>
</dbReference>
<name>A0A2G6KEH9_9BACT</name>
<comment type="caution">
    <text evidence="1">The sequence shown here is derived from an EMBL/GenBank/DDBJ whole genome shotgun (WGS) entry which is preliminary data.</text>
</comment>
<protein>
    <recommendedName>
        <fullName evidence="3">Haloacid dehalogenase</fullName>
    </recommendedName>
</protein>
<dbReference type="SUPFAM" id="SSF56784">
    <property type="entry name" value="HAD-like"/>
    <property type="match status" value="1"/>
</dbReference>
<proteinExistence type="predicted"/>
<accession>A0A2G6KEH9</accession>
<dbReference type="GO" id="GO:0005829">
    <property type="term" value="C:cytosol"/>
    <property type="evidence" value="ECO:0007669"/>
    <property type="project" value="TreeGrafter"/>
</dbReference>
<dbReference type="GO" id="GO:0008967">
    <property type="term" value="F:phosphoglycolate phosphatase activity"/>
    <property type="evidence" value="ECO:0007669"/>
    <property type="project" value="TreeGrafter"/>
</dbReference>
<dbReference type="InterPro" id="IPR006439">
    <property type="entry name" value="HAD-SF_hydro_IA"/>
</dbReference>
<dbReference type="EMBL" id="PDSK01000102">
    <property type="protein sequence ID" value="PIE33209.1"/>
    <property type="molecule type" value="Genomic_DNA"/>
</dbReference>
<dbReference type="InterPro" id="IPR050155">
    <property type="entry name" value="HAD-like_hydrolase_sf"/>
</dbReference>
<dbReference type="SFLD" id="SFLDS00003">
    <property type="entry name" value="Haloacid_Dehalogenase"/>
    <property type="match status" value="1"/>
</dbReference>
<reference evidence="1 2" key="1">
    <citation type="submission" date="2017-10" db="EMBL/GenBank/DDBJ databases">
        <title>Novel microbial diversity and functional potential in the marine mammal oral microbiome.</title>
        <authorList>
            <person name="Dudek N.K."/>
            <person name="Sun C.L."/>
            <person name="Burstein D."/>
            <person name="Kantor R.S."/>
            <person name="Aliaga Goltsman D.S."/>
            <person name="Bik E.M."/>
            <person name="Thomas B.C."/>
            <person name="Banfield J.F."/>
            <person name="Relman D.A."/>
        </authorList>
    </citation>
    <scope>NUCLEOTIDE SEQUENCE [LARGE SCALE GENOMIC DNA]</scope>
    <source>
        <strain evidence="1">DOLJORAL78_47_16</strain>
    </source>
</reference>
<dbReference type="SFLD" id="SFLDG01129">
    <property type="entry name" value="C1.5:_HAD__Beta-PGM__Phosphata"/>
    <property type="match status" value="1"/>
</dbReference>